<name>T1D404_9ZZZZ</name>
<keyword evidence="1" id="KW-0808">Transferase</keyword>
<organism evidence="1">
    <name type="scientific">mine drainage metagenome</name>
    <dbReference type="NCBI Taxonomy" id="410659"/>
    <lineage>
        <taxon>unclassified sequences</taxon>
        <taxon>metagenomes</taxon>
        <taxon>ecological metagenomes</taxon>
    </lineage>
</organism>
<proteinExistence type="predicted"/>
<comment type="caution">
    <text evidence="1">The sequence shown here is derived from an EMBL/GenBank/DDBJ whole genome shotgun (WGS) entry which is preliminary data.</text>
</comment>
<sequence length="255" mass="28425">DDDDLWTAEKLPYVRARFAARPELVYLCHAHRAIDAAGAPVDARHPELADKDPRRFATWDGRDFDRLLRSIWPGNNSSMVVRSAWAREQVPLLRASGWSSDLAWLVAVLSSGSPLEIDPAVLSDLRLHDQNMSQTRGSGPEGFRERHRVASERFARSNGALARIARERGRGPPNLARSLAARAEGFRFFADLEGARHARAAAWRALRDAGARQDPAVRGTAMVALLSPAFARRLLFRSSQRRWALQHATPPTGDR</sequence>
<dbReference type="EMBL" id="AUZY01001097">
    <property type="protein sequence ID" value="EQD76254.1"/>
    <property type="molecule type" value="Genomic_DNA"/>
</dbReference>
<dbReference type="InterPro" id="IPR029044">
    <property type="entry name" value="Nucleotide-diphossugar_trans"/>
</dbReference>
<protein>
    <submittedName>
        <fullName evidence="1">Glycosyl transferase family protein</fullName>
    </submittedName>
</protein>
<dbReference type="AlphaFoldDB" id="T1D404"/>
<dbReference type="SUPFAM" id="SSF53448">
    <property type="entry name" value="Nucleotide-diphospho-sugar transferases"/>
    <property type="match status" value="1"/>
</dbReference>
<dbReference type="GO" id="GO:0016740">
    <property type="term" value="F:transferase activity"/>
    <property type="evidence" value="ECO:0007669"/>
    <property type="project" value="UniProtKB-KW"/>
</dbReference>
<reference evidence="1" key="2">
    <citation type="journal article" date="2014" name="ISME J.">
        <title>Microbial stratification in low pH oxic and suboxic macroscopic growths along an acid mine drainage.</title>
        <authorList>
            <person name="Mendez-Garcia C."/>
            <person name="Mesa V."/>
            <person name="Sprenger R.R."/>
            <person name="Richter M."/>
            <person name="Diez M.S."/>
            <person name="Solano J."/>
            <person name="Bargiela R."/>
            <person name="Golyshina O.V."/>
            <person name="Manteca A."/>
            <person name="Ramos J.L."/>
            <person name="Gallego J.R."/>
            <person name="Llorente I."/>
            <person name="Martins Dos Santos V.A."/>
            <person name="Jensen O.N."/>
            <person name="Pelaez A.I."/>
            <person name="Sanchez J."/>
            <person name="Ferrer M."/>
        </authorList>
    </citation>
    <scope>NUCLEOTIDE SEQUENCE</scope>
</reference>
<evidence type="ECO:0000313" key="1">
    <source>
        <dbReference type="EMBL" id="EQD76254.1"/>
    </source>
</evidence>
<feature type="non-terminal residue" evidence="1">
    <location>
        <position position="1"/>
    </location>
</feature>
<reference evidence="1" key="1">
    <citation type="submission" date="2013-08" db="EMBL/GenBank/DDBJ databases">
        <authorList>
            <person name="Mendez C."/>
            <person name="Richter M."/>
            <person name="Ferrer M."/>
            <person name="Sanchez J."/>
        </authorList>
    </citation>
    <scope>NUCLEOTIDE SEQUENCE</scope>
</reference>
<accession>T1D404</accession>
<gene>
    <name evidence="1" type="ORF">B1B_01811</name>
</gene>